<dbReference type="RefSeq" id="WP_153572292.1">
    <property type="nucleotide sequence ID" value="NZ_CP045725.1"/>
</dbReference>
<evidence type="ECO:0000256" key="14">
    <source>
        <dbReference type="SAM" id="MobiDB-lite"/>
    </source>
</evidence>
<feature type="region of interest" description="Disordered" evidence="14">
    <location>
        <begin position="1"/>
        <end position="27"/>
    </location>
</feature>
<keyword evidence="15" id="KW-1133">Transmembrane helix</keyword>
<name>A0A5Q2FA28_9ACTN</name>
<dbReference type="InterPro" id="IPR036950">
    <property type="entry name" value="PBP_transglycosylase"/>
</dbReference>
<evidence type="ECO:0000256" key="8">
    <source>
        <dbReference type="ARBA" id="ARBA00022960"/>
    </source>
</evidence>
<dbReference type="SUPFAM" id="SSF56601">
    <property type="entry name" value="beta-lactamase/transpeptidase-like"/>
    <property type="match status" value="1"/>
</dbReference>
<dbReference type="GO" id="GO:0030288">
    <property type="term" value="C:outer membrane-bounded periplasmic space"/>
    <property type="evidence" value="ECO:0007669"/>
    <property type="project" value="TreeGrafter"/>
</dbReference>
<comment type="catalytic activity">
    <reaction evidence="13">
        <text>[GlcNAc-(1-&gt;4)-Mur2Ac(oyl-L-Ala-gamma-D-Glu-L-Lys-D-Ala-D-Ala)](n)-di-trans,octa-cis-undecaprenyl diphosphate + beta-D-GlcNAc-(1-&gt;4)-Mur2Ac(oyl-L-Ala-gamma-D-Glu-L-Lys-D-Ala-D-Ala)-di-trans,octa-cis-undecaprenyl diphosphate = [GlcNAc-(1-&gt;4)-Mur2Ac(oyl-L-Ala-gamma-D-Glu-L-Lys-D-Ala-D-Ala)](n+1)-di-trans,octa-cis-undecaprenyl diphosphate + di-trans,octa-cis-undecaprenyl diphosphate + H(+)</text>
        <dbReference type="Rhea" id="RHEA:23708"/>
        <dbReference type="Rhea" id="RHEA-COMP:9602"/>
        <dbReference type="Rhea" id="RHEA-COMP:9603"/>
        <dbReference type="ChEBI" id="CHEBI:15378"/>
        <dbReference type="ChEBI" id="CHEBI:58405"/>
        <dbReference type="ChEBI" id="CHEBI:60033"/>
        <dbReference type="ChEBI" id="CHEBI:78435"/>
        <dbReference type="EC" id="2.4.99.28"/>
    </reaction>
</comment>
<dbReference type="GO" id="GO:0071555">
    <property type="term" value="P:cell wall organization"/>
    <property type="evidence" value="ECO:0007669"/>
    <property type="project" value="UniProtKB-KW"/>
</dbReference>
<dbReference type="PANTHER" id="PTHR32282">
    <property type="entry name" value="BINDING PROTEIN TRANSPEPTIDASE, PUTATIVE-RELATED"/>
    <property type="match status" value="1"/>
</dbReference>
<evidence type="ECO:0000259" key="17">
    <source>
        <dbReference type="Pfam" id="PF00912"/>
    </source>
</evidence>
<dbReference type="GO" id="GO:0009002">
    <property type="term" value="F:serine-type D-Ala-D-Ala carboxypeptidase activity"/>
    <property type="evidence" value="ECO:0007669"/>
    <property type="project" value="UniProtKB-EC"/>
</dbReference>
<dbReference type="Proteomes" id="UP000386847">
    <property type="component" value="Chromosome"/>
</dbReference>
<dbReference type="FunFam" id="1.10.3810.10:FF:000001">
    <property type="entry name" value="Penicillin-binding protein 1A"/>
    <property type="match status" value="1"/>
</dbReference>
<proteinExistence type="inferred from homology"/>
<feature type="domain" description="Glycosyl transferase family 51" evidence="17">
    <location>
        <begin position="252"/>
        <end position="424"/>
    </location>
</feature>
<comment type="similarity">
    <text evidence="1">In the C-terminal section; belongs to the transpeptidase family.</text>
</comment>
<dbReference type="InterPro" id="IPR001264">
    <property type="entry name" value="Glyco_trans_51"/>
</dbReference>
<evidence type="ECO:0000256" key="15">
    <source>
        <dbReference type="SAM" id="Phobius"/>
    </source>
</evidence>
<evidence type="ECO:0000256" key="1">
    <source>
        <dbReference type="ARBA" id="ARBA00007090"/>
    </source>
</evidence>
<evidence type="ECO:0000256" key="7">
    <source>
        <dbReference type="ARBA" id="ARBA00022801"/>
    </source>
</evidence>
<evidence type="ECO:0000256" key="6">
    <source>
        <dbReference type="ARBA" id="ARBA00022679"/>
    </source>
</evidence>
<dbReference type="InterPro" id="IPR023346">
    <property type="entry name" value="Lysozyme-like_dom_sf"/>
</dbReference>
<keyword evidence="15" id="KW-0472">Membrane</keyword>
<feature type="transmembrane region" description="Helical" evidence="15">
    <location>
        <begin position="200"/>
        <end position="224"/>
    </location>
</feature>
<dbReference type="InterPro" id="IPR012338">
    <property type="entry name" value="Beta-lactam/transpept-like"/>
</dbReference>
<comment type="similarity">
    <text evidence="2">In the N-terminal section; belongs to the glycosyltransferase 51 family.</text>
</comment>
<keyword evidence="5" id="KW-0328">Glycosyltransferase</keyword>
<keyword evidence="19" id="KW-1185">Reference proteome</keyword>
<keyword evidence="7" id="KW-0378">Hydrolase</keyword>
<dbReference type="GO" id="GO:0008955">
    <property type="term" value="F:peptidoglycan glycosyltransferase activity"/>
    <property type="evidence" value="ECO:0007669"/>
    <property type="project" value="UniProtKB-EC"/>
</dbReference>
<evidence type="ECO:0000259" key="16">
    <source>
        <dbReference type="Pfam" id="PF00905"/>
    </source>
</evidence>
<dbReference type="EMBL" id="CP045725">
    <property type="protein sequence ID" value="QGF23762.1"/>
    <property type="molecule type" value="Genomic_DNA"/>
</dbReference>
<dbReference type="GO" id="GO:0008360">
    <property type="term" value="P:regulation of cell shape"/>
    <property type="evidence" value="ECO:0007669"/>
    <property type="project" value="UniProtKB-KW"/>
</dbReference>
<keyword evidence="10" id="KW-0511">Multifunctional enzyme</keyword>
<evidence type="ECO:0000256" key="3">
    <source>
        <dbReference type="ARBA" id="ARBA00022645"/>
    </source>
</evidence>
<organism evidence="18 19">
    <name type="scientific">Raineyella fluvialis</name>
    <dbReference type="NCBI Taxonomy" id="2662261"/>
    <lineage>
        <taxon>Bacteria</taxon>
        <taxon>Bacillati</taxon>
        <taxon>Actinomycetota</taxon>
        <taxon>Actinomycetes</taxon>
        <taxon>Propionibacteriales</taxon>
        <taxon>Propionibacteriaceae</taxon>
        <taxon>Raineyella</taxon>
    </lineage>
</organism>
<evidence type="ECO:0000256" key="5">
    <source>
        <dbReference type="ARBA" id="ARBA00022676"/>
    </source>
</evidence>
<dbReference type="PANTHER" id="PTHR32282:SF34">
    <property type="entry name" value="PENICILLIN-BINDING PROTEIN 1A"/>
    <property type="match status" value="1"/>
</dbReference>
<keyword evidence="9" id="KW-0573">Peptidoglycan synthesis</keyword>
<evidence type="ECO:0000313" key="19">
    <source>
        <dbReference type="Proteomes" id="UP000386847"/>
    </source>
</evidence>
<dbReference type="GO" id="GO:0008658">
    <property type="term" value="F:penicillin binding"/>
    <property type="evidence" value="ECO:0007669"/>
    <property type="project" value="InterPro"/>
</dbReference>
<feature type="region of interest" description="Disordered" evidence="14">
    <location>
        <begin position="39"/>
        <end position="193"/>
    </location>
</feature>
<dbReference type="KEGG" id="rain:Rai3103_08845"/>
<dbReference type="GO" id="GO:0006508">
    <property type="term" value="P:proteolysis"/>
    <property type="evidence" value="ECO:0007669"/>
    <property type="project" value="UniProtKB-KW"/>
</dbReference>
<dbReference type="InterPro" id="IPR001460">
    <property type="entry name" value="PCN-bd_Tpept"/>
</dbReference>
<dbReference type="Gene3D" id="3.40.710.10">
    <property type="entry name" value="DD-peptidase/beta-lactamase superfamily"/>
    <property type="match status" value="1"/>
</dbReference>
<sequence>MTDEHHPSPDVPQPTLPGSAQPVAAPGTYRARLHAHRAALAASAAGAPSTTTQDAAADAVSDGRTIATVAADTEDPLEAWWRPIPTPAPDPIRSSLDTGLPAPSSASFGGGAEGTATGAAPEAPSGILSPGFPFPDGDPVARHRYGPDGPQDSPSYERAGEDPESLGDVASVRSRWGHPGAEDGTAQPRLRDRLPRGRRLAGLIVGMLALVVLGTAAGSGMLYARADLTDTNKAFTSNTTSLYFGDGKTALSTLVVQNRTTIPYAQIPASMRDAAVAAENRSYWTDPGVSVQGMARATLAMVSGKQVQGGSTITQQYVKLVYLSQDRTLTRKVKEIAYALKVANTRSKDQVLGDYLNTVFFGRDAYGVQAAAKAWFGKDAKDLTIGQSAVLAAVIQNSSILDPSIDPENLPRLQARYEYVLSGMLEMGSITRAQYDQFHNHLPPTPVQTPEKRYQGPQGFLVNMVEQELKRLGFTEAQINGGGLRVTTTFDPKAQQAAQDAAQKYQAKAAGNVPGAPAGDLHAAIASVDSRTGEVLALYGGDDFVKNSRNWATTARMTGSTFKAFGLVAGLRDGFTLRSTFNGNTFQLDRQPMPVRNEFNTNYGPAVSLQYATQESINTAFVDLVHQMQGGPKKVMKAANDAGAPSGTGWGNYDRMVLGEPEVSPLNMASAYATITNGGMRYSSHVVREVRDMSGKVLYKTDAKGEQAIEPDIARDTTYALQQVTTQGTGTSVSALNRPVAGKTGTAGVEDKIYAAWFVGATPRVSTAVMYVAGGDGQSDLDPYAMPGDRTFFGAGYPAKTWLQYMSVATQGDPVEKFAEPSYAARPRLRG</sequence>
<dbReference type="SUPFAM" id="SSF53955">
    <property type="entry name" value="Lysozyme-like"/>
    <property type="match status" value="1"/>
</dbReference>
<dbReference type="GO" id="GO:0009252">
    <property type="term" value="P:peptidoglycan biosynthetic process"/>
    <property type="evidence" value="ECO:0007669"/>
    <property type="project" value="UniProtKB-KW"/>
</dbReference>
<reference evidence="18 19" key="1">
    <citation type="submission" date="2019-10" db="EMBL/GenBank/DDBJ databases">
        <title>Genomic analysis of Raineyella sp. CBA3103.</title>
        <authorList>
            <person name="Roh S.W."/>
        </authorList>
    </citation>
    <scope>NUCLEOTIDE SEQUENCE [LARGE SCALE GENOMIC DNA]</scope>
    <source>
        <strain evidence="18 19">CBA3103</strain>
    </source>
</reference>
<dbReference type="Pfam" id="PF00905">
    <property type="entry name" value="Transpeptidase"/>
    <property type="match status" value="1"/>
</dbReference>
<dbReference type="Pfam" id="PF00912">
    <property type="entry name" value="Transgly"/>
    <property type="match status" value="1"/>
</dbReference>
<keyword evidence="15" id="KW-0812">Transmembrane</keyword>
<evidence type="ECO:0000256" key="10">
    <source>
        <dbReference type="ARBA" id="ARBA00023268"/>
    </source>
</evidence>
<evidence type="ECO:0000256" key="2">
    <source>
        <dbReference type="ARBA" id="ARBA00007739"/>
    </source>
</evidence>
<evidence type="ECO:0000256" key="12">
    <source>
        <dbReference type="ARBA" id="ARBA00034000"/>
    </source>
</evidence>
<keyword evidence="6" id="KW-0808">Transferase</keyword>
<dbReference type="Gene3D" id="1.10.3810.10">
    <property type="entry name" value="Biosynthetic peptidoglycan transglycosylase-like"/>
    <property type="match status" value="1"/>
</dbReference>
<protein>
    <submittedName>
        <fullName evidence="18">Penicillin-binding protein</fullName>
    </submittedName>
</protein>
<keyword evidence="3" id="KW-0121">Carboxypeptidase</keyword>
<feature type="domain" description="Penicillin-binding protein transpeptidase" evidence="16">
    <location>
        <begin position="527"/>
        <end position="772"/>
    </location>
</feature>
<dbReference type="InterPro" id="IPR050396">
    <property type="entry name" value="Glycosyltr_51/Transpeptidase"/>
</dbReference>
<evidence type="ECO:0000256" key="13">
    <source>
        <dbReference type="ARBA" id="ARBA00049902"/>
    </source>
</evidence>
<evidence type="ECO:0000256" key="9">
    <source>
        <dbReference type="ARBA" id="ARBA00022984"/>
    </source>
</evidence>
<accession>A0A5Q2FA28</accession>
<gene>
    <name evidence="18" type="ORF">Rai3103_08845</name>
</gene>
<keyword evidence="11" id="KW-0961">Cell wall biogenesis/degradation</keyword>
<keyword evidence="4" id="KW-0645">Protease</keyword>
<comment type="catalytic activity">
    <reaction evidence="12">
        <text>Preferential cleavage: (Ac)2-L-Lys-D-Ala-|-D-Ala. Also transpeptidation of peptidyl-alanyl moieties that are N-acyl substituents of D-alanine.</text>
        <dbReference type="EC" id="3.4.16.4"/>
    </reaction>
</comment>
<evidence type="ECO:0000256" key="11">
    <source>
        <dbReference type="ARBA" id="ARBA00023316"/>
    </source>
</evidence>
<evidence type="ECO:0000313" key="18">
    <source>
        <dbReference type="EMBL" id="QGF23762.1"/>
    </source>
</evidence>
<feature type="compositionally biased region" description="Low complexity" evidence="14">
    <location>
        <begin position="114"/>
        <end position="126"/>
    </location>
</feature>
<keyword evidence="8" id="KW-0133">Cell shape</keyword>
<dbReference type="AlphaFoldDB" id="A0A5Q2FA28"/>
<evidence type="ECO:0000256" key="4">
    <source>
        <dbReference type="ARBA" id="ARBA00022670"/>
    </source>
</evidence>